<dbReference type="SUPFAM" id="SSF103473">
    <property type="entry name" value="MFS general substrate transporter"/>
    <property type="match status" value="1"/>
</dbReference>
<dbReference type="Gene3D" id="1.20.1250.20">
    <property type="entry name" value="MFS general substrate transporter like domains"/>
    <property type="match status" value="1"/>
</dbReference>
<feature type="transmembrane region" description="Helical" evidence="5">
    <location>
        <begin position="118"/>
        <end position="138"/>
    </location>
</feature>
<sequence length="439" mass="45576">MLEKTSAPRELGDIIDHRPMTVTQIAVAILCAAALFVDGYDIQVMALAVPSLSRDWALPESSFGLALSAVVIGITFGAGVLGPLGDQIGRKTMLVTAMLAIGIATTCTALATTTTEFVLWRLVTGAALGAGLPNGAALTSEYAPVARRSFIVGLMNVASPMGAFSAGFLAPPVLDAFGWRGAFVIGGAGPLLIAVLILFLAPESLKYLLIRRPADKRIGRILRIIAPDVDPASVTVTSPAHRPRSSPLQLLNREFRARTLLLWALLTLNLFTLYVLVSWLPALLQHSGWASGDALRGAVLIQAGGIGGGIVMANFLDRGATRAALAAGFSFQAVCLLAFSLVPGGFGWVALLLLLGAGVSGCQTALNALSAAYYPPSIKATGVSWALLIGGIGSVLGPLAGAWFIDLGLSTVPILAILAIPALICLVSVSLMKRAWQAH</sequence>
<feature type="transmembrane region" description="Helical" evidence="5">
    <location>
        <begin position="62"/>
        <end position="81"/>
    </location>
</feature>
<keyword evidence="3 5" id="KW-1133">Transmembrane helix</keyword>
<comment type="subcellular location">
    <subcellularLocation>
        <location evidence="1">Membrane</location>
        <topology evidence="1">Multi-pass membrane protein</topology>
    </subcellularLocation>
</comment>
<feature type="transmembrane region" description="Helical" evidence="5">
    <location>
        <begin position="260"/>
        <end position="282"/>
    </location>
</feature>
<name>A0A9X1DA76_9SPHN</name>
<dbReference type="InterPro" id="IPR020846">
    <property type="entry name" value="MFS_dom"/>
</dbReference>
<gene>
    <name evidence="7" type="ORF">KK488_04500</name>
</gene>
<organism evidence="7 8">
    <name type="scientific">Sphingobium nicotianae</name>
    <dbReference type="NCBI Taxonomy" id="2782607"/>
    <lineage>
        <taxon>Bacteria</taxon>
        <taxon>Pseudomonadati</taxon>
        <taxon>Pseudomonadota</taxon>
        <taxon>Alphaproteobacteria</taxon>
        <taxon>Sphingomonadales</taxon>
        <taxon>Sphingomonadaceae</taxon>
        <taxon>Sphingobium</taxon>
    </lineage>
</organism>
<feature type="domain" description="Major facilitator superfamily (MFS) profile" evidence="6">
    <location>
        <begin position="27"/>
        <end position="437"/>
    </location>
</feature>
<evidence type="ECO:0000256" key="1">
    <source>
        <dbReference type="ARBA" id="ARBA00004141"/>
    </source>
</evidence>
<feature type="transmembrane region" description="Helical" evidence="5">
    <location>
        <begin position="93"/>
        <end position="112"/>
    </location>
</feature>
<dbReference type="InterPro" id="IPR011701">
    <property type="entry name" value="MFS"/>
</dbReference>
<dbReference type="AlphaFoldDB" id="A0A9X1DA76"/>
<feature type="transmembrane region" description="Helical" evidence="5">
    <location>
        <begin position="150"/>
        <end position="170"/>
    </location>
</feature>
<dbReference type="GO" id="GO:0005886">
    <property type="term" value="C:plasma membrane"/>
    <property type="evidence" value="ECO:0007669"/>
    <property type="project" value="TreeGrafter"/>
</dbReference>
<feature type="transmembrane region" description="Helical" evidence="5">
    <location>
        <begin position="385"/>
        <end position="405"/>
    </location>
</feature>
<keyword evidence="4 5" id="KW-0472">Membrane</keyword>
<dbReference type="PROSITE" id="PS00217">
    <property type="entry name" value="SUGAR_TRANSPORT_2"/>
    <property type="match status" value="1"/>
</dbReference>
<feature type="transmembrane region" description="Helical" evidence="5">
    <location>
        <begin position="21"/>
        <end position="42"/>
    </location>
</feature>
<dbReference type="Proteomes" id="UP001138757">
    <property type="component" value="Unassembled WGS sequence"/>
</dbReference>
<dbReference type="Pfam" id="PF07690">
    <property type="entry name" value="MFS_1"/>
    <property type="match status" value="1"/>
</dbReference>
<comment type="caution">
    <text evidence="7">The sequence shown here is derived from an EMBL/GenBank/DDBJ whole genome shotgun (WGS) entry which is preliminary data.</text>
</comment>
<feature type="transmembrane region" description="Helical" evidence="5">
    <location>
        <begin position="411"/>
        <end position="432"/>
    </location>
</feature>
<evidence type="ECO:0000313" key="7">
    <source>
        <dbReference type="EMBL" id="MBT2186201.1"/>
    </source>
</evidence>
<feature type="transmembrane region" description="Helical" evidence="5">
    <location>
        <begin position="182"/>
        <end position="201"/>
    </location>
</feature>
<dbReference type="PROSITE" id="PS50850">
    <property type="entry name" value="MFS"/>
    <property type="match status" value="1"/>
</dbReference>
<keyword evidence="2 5" id="KW-0812">Transmembrane</keyword>
<dbReference type="RefSeq" id="WP_214621964.1">
    <property type="nucleotide sequence ID" value="NZ_JAHGAW010000003.1"/>
</dbReference>
<dbReference type="EMBL" id="JAHGAW010000003">
    <property type="protein sequence ID" value="MBT2186201.1"/>
    <property type="molecule type" value="Genomic_DNA"/>
</dbReference>
<feature type="transmembrane region" description="Helical" evidence="5">
    <location>
        <begin position="348"/>
        <end position="373"/>
    </location>
</feature>
<evidence type="ECO:0000313" key="8">
    <source>
        <dbReference type="Proteomes" id="UP001138757"/>
    </source>
</evidence>
<evidence type="ECO:0000256" key="4">
    <source>
        <dbReference type="ARBA" id="ARBA00023136"/>
    </source>
</evidence>
<dbReference type="InterPro" id="IPR005829">
    <property type="entry name" value="Sugar_transporter_CS"/>
</dbReference>
<accession>A0A9X1DA76</accession>
<evidence type="ECO:0000256" key="5">
    <source>
        <dbReference type="SAM" id="Phobius"/>
    </source>
</evidence>
<dbReference type="InterPro" id="IPR036259">
    <property type="entry name" value="MFS_trans_sf"/>
</dbReference>
<evidence type="ECO:0000259" key="6">
    <source>
        <dbReference type="PROSITE" id="PS50850"/>
    </source>
</evidence>
<dbReference type="GO" id="GO:0046943">
    <property type="term" value="F:carboxylic acid transmembrane transporter activity"/>
    <property type="evidence" value="ECO:0007669"/>
    <property type="project" value="TreeGrafter"/>
</dbReference>
<proteinExistence type="predicted"/>
<feature type="transmembrane region" description="Helical" evidence="5">
    <location>
        <begin position="323"/>
        <end position="342"/>
    </location>
</feature>
<evidence type="ECO:0000256" key="2">
    <source>
        <dbReference type="ARBA" id="ARBA00022692"/>
    </source>
</evidence>
<protein>
    <submittedName>
        <fullName evidence="7">MFS transporter</fullName>
    </submittedName>
</protein>
<dbReference type="PANTHER" id="PTHR23508:SF10">
    <property type="entry name" value="CARBOXYLIC ACID TRANSPORTER PROTEIN HOMOLOG"/>
    <property type="match status" value="1"/>
</dbReference>
<keyword evidence="8" id="KW-1185">Reference proteome</keyword>
<evidence type="ECO:0000256" key="3">
    <source>
        <dbReference type="ARBA" id="ARBA00022989"/>
    </source>
</evidence>
<feature type="transmembrane region" description="Helical" evidence="5">
    <location>
        <begin position="294"/>
        <end position="316"/>
    </location>
</feature>
<dbReference type="PANTHER" id="PTHR23508">
    <property type="entry name" value="CARBOXYLIC ACID TRANSPORTER PROTEIN HOMOLOG"/>
    <property type="match status" value="1"/>
</dbReference>
<reference evidence="7" key="1">
    <citation type="submission" date="2021-05" db="EMBL/GenBank/DDBJ databases">
        <title>Genome of Sphingobium sp. strain.</title>
        <authorList>
            <person name="Fan R."/>
        </authorList>
    </citation>
    <scope>NUCLEOTIDE SEQUENCE</scope>
    <source>
        <strain evidence="7">H33</strain>
    </source>
</reference>